<evidence type="ECO:0000313" key="6">
    <source>
        <dbReference type="EMBL" id="KAK1669903.1"/>
    </source>
</evidence>
<dbReference type="GO" id="GO:0004364">
    <property type="term" value="F:glutathione transferase activity"/>
    <property type="evidence" value="ECO:0007669"/>
    <property type="project" value="UniProtKB-EC"/>
</dbReference>
<dbReference type="InterPro" id="IPR040079">
    <property type="entry name" value="Glutathione_S-Trfase"/>
</dbReference>
<dbReference type="Gene3D" id="1.20.1050.10">
    <property type="match status" value="1"/>
</dbReference>
<dbReference type="PROSITE" id="PS50405">
    <property type="entry name" value="GST_CTER"/>
    <property type="match status" value="1"/>
</dbReference>
<dbReference type="EC" id="2.5.1.18" evidence="1"/>
<evidence type="ECO:0000256" key="1">
    <source>
        <dbReference type="ARBA" id="ARBA00012452"/>
    </source>
</evidence>
<dbReference type="Pfam" id="PF00043">
    <property type="entry name" value="GST_C"/>
    <property type="match status" value="1"/>
</dbReference>
<evidence type="ECO:0000313" key="7">
    <source>
        <dbReference type="Proteomes" id="UP001231189"/>
    </source>
</evidence>
<sequence length="228" mass="25336">MSEAVKVIGTRFSAFSHRAEVALRLKGVPYELIAEDLDNKSELLLRSNPVHGGKVPVLLHSDRAIPESLVIIEYVDEAFAGPPILPMDPHDRAAARFWAEFLDPKHLWRQLWLALWAADADARRRFREEAKTSLALLEAELGDRRFFAGDGIGYFDVAASGLAYWLAAMEEVAGVSIMADDEFPGLCRWAKEYTASETVKGCLPDWDELVAGYAASTEKFKLVAQQGL</sequence>
<accession>A0AAD8T6C8</accession>
<name>A0AAD8T6C8_LOLMU</name>
<dbReference type="AlphaFoldDB" id="A0AAD8T6C8"/>
<dbReference type="InterPro" id="IPR004045">
    <property type="entry name" value="Glutathione_S-Trfase_N"/>
</dbReference>
<dbReference type="FunFam" id="1.20.1050.10:FF:000012">
    <property type="entry name" value="Tau class glutathione S-transferase"/>
    <property type="match status" value="1"/>
</dbReference>
<dbReference type="PROSITE" id="PS50404">
    <property type="entry name" value="GST_NTER"/>
    <property type="match status" value="1"/>
</dbReference>
<dbReference type="InterPro" id="IPR004046">
    <property type="entry name" value="GST_C"/>
</dbReference>
<dbReference type="Gene3D" id="3.40.30.10">
    <property type="entry name" value="Glutaredoxin"/>
    <property type="match status" value="1"/>
</dbReference>
<evidence type="ECO:0000259" key="5">
    <source>
        <dbReference type="PROSITE" id="PS50405"/>
    </source>
</evidence>
<dbReference type="SUPFAM" id="SSF52833">
    <property type="entry name" value="Thioredoxin-like"/>
    <property type="match status" value="1"/>
</dbReference>
<reference evidence="6" key="1">
    <citation type="submission" date="2023-07" db="EMBL/GenBank/DDBJ databases">
        <title>A chromosome-level genome assembly of Lolium multiflorum.</title>
        <authorList>
            <person name="Chen Y."/>
            <person name="Copetti D."/>
            <person name="Kolliker R."/>
            <person name="Studer B."/>
        </authorList>
    </citation>
    <scope>NUCLEOTIDE SEQUENCE</scope>
    <source>
        <strain evidence="6">02402/16</strain>
        <tissue evidence="6">Leaf</tissue>
    </source>
</reference>
<keyword evidence="7" id="KW-1185">Reference proteome</keyword>
<dbReference type="SFLD" id="SFLDG00358">
    <property type="entry name" value="Main_(cytGST)"/>
    <property type="match status" value="1"/>
</dbReference>
<dbReference type="SUPFAM" id="SSF47616">
    <property type="entry name" value="GST C-terminal domain-like"/>
    <property type="match status" value="1"/>
</dbReference>
<keyword evidence="2" id="KW-0808">Transferase</keyword>
<dbReference type="InterPro" id="IPR045074">
    <property type="entry name" value="GST_C_Tau"/>
</dbReference>
<dbReference type="InterPro" id="IPR036282">
    <property type="entry name" value="Glutathione-S-Trfase_C_sf"/>
</dbReference>
<dbReference type="GO" id="GO:0006749">
    <property type="term" value="P:glutathione metabolic process"/>
    <property type="evidence" value="ECO:0007669"/>
    <property type="project" value="InterPro"/>
</dbReference>
<evidence type="ECO:0000256" key="3">
    <source>
        <dbReference type="ARBA" id="ARBA00047960"/>
    </source>
</evidence>
<dbReference type="GO" id="GO:0005737">
    <property type="term" value="C:cytoplasm"/>
    <property type="evidence" value="ECO:0007669"/>
    <property type="project" value="TreeGrafter"/>
</dbReference>
<dbReference type="SFLD" id="SFLDG01152">
    <property type="entry name" value="Main.3:_Omega-_and_Tau-like"/>
    <property type="match status" value="1"/>
</dbReference>
<dbReference type="Pfam" id="PF13417">
    <property type="entry name" value="GST_N_3"/>
    <property type="match status" value="1"/>
</dbReference>
<comment type="caution">
    <text evidence="6">The sequence shown here is derived from an EMBL/GenBank/DDBJ whole genome shotgun (WGS) entry which is preliminary data.</text>
</comment>
<dbReference type="PANTHER" id="PTHR11260:SF503">
    <property type="entry name" value="GLUTATHIONE TRANSFERASE"/>
    <property type="match status" value="1"/>
</dbReference>
<organism evidence="6 7">
    <name type="scientific">Lolium multiflorum</name>
    <name type="common">Italian ryegrass</name>
    <name type="synonym">Lolium perenne subsp. multiflorum</name>
    <dbReference type="NCBI Taxonomy" id="4521"/>
    <lineage>
        <taxon>Eukaryota</taxon>
        <taxon>Viridiplantae</taxon>
        <taxon>Streptophyta</taxon>
        <taxon>Embryophyta</taxon>
        <taxon>Tracheophyta</taxon>
        <taxon>Spermatophyta</taxon>
        <taxon>Magnoliopsida</taxon>
        <taxon>Liliopsida</taxon>
        <taxon>Poales</taxon>
        <taxon>Poaceae</taxon>
        <taxon>BOP clade</taxon>
        <taxon>Pooideae</taxon>
        <taxon>Poodae</taxon>
        <taxon>Poeae</taxon>
        <taxon>Poeae Chloroplast Group 2 (Poeae type)</taxon>
        <taxon>Loliodinae</taxon>
        <taxon>Loliinae</taxon>
        <taxon>Lolium</taxon>
    </lineage>
</organism>
<evidence type="ECO:0000256" key="2">
    <source>
        <dbReference type="ARBA" id="ARBA00022679"/>
    </source>
</evidence>
<comment type="catalytic activity">
    <reaction evidence="3">
        <text>RX + glutathione = an S-substituted glutathione + a halide anion + H(+)</text>
        <dbReference type="Rhea" id="RHEA:16437"/>
        <dbReference type="ChEBI" id="CHEBI:15378"/>
        <dbReference type="ChEBI" id="CHEBI:16042"/>
        <dbReference type="ChEBI" id="CHEBI:17792"/>
        <dbReference type="ChEBI" id="CHEBI:57925"/>
        <dbReference type="ChEBI" id="CHEBI:90779"/>
        <dbReference type="EC" id="2.5.1.18"/>
    </reaction>
</comment>
<protein>
    <recommendedName>
        <fullName evidence="1">glutathione transferase</fullName>
        <ecNumber evidence="1">2.5.1.18</ecNumber>
    </recommendedName>
</protein>
<dbReference type="Proteomes" id="UP001231189">
    <property type="component" value="Unassembled WGS sequence"/>
</dbReference>
<dbReference type="InterPro" id="IPR010987">
    <property type="entry name" value="Glutathione-S-Trfase_C-like"/>
</dbReference>
<feature type="domain" description="GST C-terminal" evidence="5">
    <location>
        <begin position="88"/>
        <end position="213"/>
    </location>
</feature>
<evidence type="ECO:0000259" key="4">
    <source>
        <dbReference type="PROSITE" id="PS50404"/>
    </source>
</evidence>
<feature type="domain" description="GST N-terminal" evidence="4">
    <location>
        <begin position="3"/>
        <end position="83"/>
    </location>
</feature>
<dbReference type="SFLD" id="SFLDS00019">
    <property type="entry name" value="Glutathione_Transferase_(cytos"/>
    <property type="match status" value="1"/>
</dbReference>
<dbReference type="EMBL" id="JAUUTY010000003">
    <property type="protein sequence ID" value="KAK1669903.1"/>
    <property type="molecule type" value="Genomic_DNA"/>
</dbReference>
<dbReference type="CDD" id="cd03058">
    <property type="entry name" value="GST_N_Tau"/>
    <property type="match status" value="1"/>
</dbReference>
<dbReference type="CDD" id="cd03185">
    <property type="entry name" value="GST_C_Tau"/>
    <property type="match status" value="1"/>
</dbReference>
<dbReference type="PANTHER" id="PTHR11260">
    <property type="entry name" value="GLUTATHIONE S-TRANSFERASE, GST, SUPERFAMILY, GST DOMAIN CONTAINING"/>
    <property type="match status" value="1"/>
</dbReference>
<gene>
    <name evidence="6" type="ORF">QYE76_058062</name>
</gene>
<proteinExistence type="predicted"/>
<dbReference type="InterPro" id="IPR045073">
    <property type="entry name" value="Omega/Tau-like"/>
</dbReference>
<dbReference type="InterPro" id="IPR036249">
    <property type="entry name" value="Thioredoxin-like_sf"/>
</dbReference>